<dbReference type="PROSITE" id="PS51257">
    <property type="entry name" value="PROKAR_LIPOPROTEIN"/>
    <property type="match status" value="1"/>
</dbReference>
<evidence type="ECO:0000313" key="2">
    <source>
        <dbReference type="Proteomes" id="UP000198555"/>
    </source>
</evidence>
<protein>
    <recommendedName>
        <fullName evidence="3">Lipoprotein</fullName>
    </recommendedName>
</protein>
<evidence type="ECO:0008006" key="3">
    <source>
        <dbReference type="Google" id="ProtNLM"/>
    </source>
</evidence>
<dbReference type="STRING" id="420404.SAMN05421793_12932"/>
<evidence type="ECO:0000313" key="1">
    <source>
        <dbReference type="EMBL" id="SEH77577.1"/>
    </source>
</evidence>
<accession>A0A1H6KX73</accession>
<dbReference type="RefSeq" id="WP_089770436.1">
    <property type="nucleotide sequence ID" value="NZ_FNWX01000029.1"/>
</dbReference>
<organism evidence="1 2">
    <name type="scientific">Epilithonimonas hominis</name>
    <dbReference type="NCBI Taxonomy" id="420404"/>
    <lineage>
        <taxon>Bacteria</taxon>
        <taxon>Pseudomonadati</taxon>
        <taxon>Bacteroidota</taxon>
        <taxon>Flavobacteriia</taxon>
        <taxon>Flavobacteriales</taxon>
        <taxon>Weeksellaceae</taxon>
        <taxon>Chryseobacterium group</taxon>
        <taxon>Epilithonimonas</taxon>
    </lineage>
</organism>
<dbReference type="Proteomes" id="UP000198555">
    <property type="component" value="Unassembled WGS sequence"/>
</dbReference>
<proteinExistence type="predicted"/>
<sequence length="255" mass="29311">MKKNIFHLLNLLAGLLALFSIYACSVSSINHYYPDKKMSFETDIDMSQALGMMEGFLPDSLKQNNDFMNTDKYPKDWKSLYDLKKEEGKVTTNPDSIRLLKKIFFKGNFNQDKFSGFSVKTQALTKDEIASTGKLMGKDGAMMNNSAFDDWNGKTLTINTSKLQISEKEIQDIFKSGEQTKGEDKQQIESLLGMMQIDFKNQLLFDNKIKSVKGQHDWIKKINDKTIEVTINVQEMVDKNHQFKNKDEIILIETE</sequence>
<name>A0A1H6KX73_9FLAO</name>
<dbReference type="EMBL" id="FNWX01000029">
    <property type="protein sequence ID" value="SEH77577.1"/>
    <property type="molecule type" value="Genomic_DNA"/>
</dbReference>
<keyword evidence="2" id="KW-1185">Reference proteome</keyword>
<reference evidence="2" key="1">
    <citation type="submission" date="2016-10" db="EMBL/GenBank/DDBJ databases">
        <authorList>
            <person name="Varghese N."/>
            <person name="Submissions S."/>
        </authorList>
    </citation>
    <scope>NUCLEOTIDE SEQUENCE [LARGE SCALE GENOMIC DNA]</scope>
    <source>
        <strain evidence="2">DSM 19326</strain>
    </source>
</reference>
<dbReference type="AlphaFoldDB" id="A0A1H6KX73"/>
<gene>
    <name evidence="1" type="ORF">SAMN05421793_12932</name>
</gene>